<dbReference type="CDD" id="cd10941">
    <property type="entry name" value="CE4_PuuE_HpPgdA_like_2"/>
    <property type="match status" value="1"/>
</dbReference>
<dbReference type="EMBL" id="CAADRM010000165">
    <property type="protein sequence ID" value="VFU19065.1"/>
    <property type="molecule type" value="Genomic_DNA"/>
</dbReference>
<reference evidence="2" key="1">
    <citation type="submission" date="2019-03" db="EMBL/GenBank/DDBJ databases">
        <authorList>
            <person name="Hao L."/>
        </authorList>
    </citation>
    <scope>NUCLEOTIDE SEQUENCE</scope>
</reference>
<sequence>MRHALTIDVEEYFQIHAFAGVIPTSEWGRYSPAVQGNTDRILDLLDERAVSATFFCLGWIAERNRKLVKTIHARGHEIACHGHMHQVITSQDPDTFRRDVSRAKDVLEDCIGERVIGYRAPTYSITGSTLWALNILEELGFMYDSSIFPIYHDYYGIPDAPRVPHRIQGSSLVEFPISTLKIGPVNVPVSGGGYFRLLPYPVIRTALRRLQRQGDPFVFYIHPWELNPDTPRVAGAPLLSRFRTYTGIGRSFGRFSRLLEDFAFTTVRTALADCGLLDKQGDAADMNS</sequence>
<evidence type="ECO:0000313" key="2">
    <source>
        <dbReference type="EMBL" id="VFU19065.1"/>
    </source>
</evidence>
<dbReference type="Pfam" id="PF11959">
    <property type="entry name" value="DUF3473"/>
    <property type="match status" value="1"/>
</dbReference>
<dbReference type="EC" id="3.5.1.-" evidence="2"/>
<dbReference type="InterPro" id="IPR014344">
    <property type="entry name" value="XrtA_polysacc_deacetyl"/>
</dbReference>
<keyword evidence="2" id="KW-0378">Hydrolase</keyword>
<name>A0A485M8S4_9ZZZZ</name>
<dbReference type="InterPro" id="IPR045235">
    <property type="entry name" value="PuuE_HpPgdA-like"/>
</dbReference>
<dbReference type="GO" id="GO:0016810">
    <property type="term" value="F:hydrolase activity, acting on carbon-nitrogen (but not peptide) bonds"/>
    <property type="evidence" value="ECO:0007669"/>
    <property type="project" value="InterPro"/>
</dbReference>
<dbReference type="PANTHER" id="PTHR47561:SF1">
    <property type="entry name" value="POLYSACCHARIDE DEACETYLASE FAMILY PROTEIN (AFU_ORTHOLOGUE AFUA_6G05030)"/>
    <property type="match status" value="1"/>
</dbReference>
<dbReference type="InterPro" id="IPR011330">
    <property type="entry name" value="Glyco_hydro/deAcase_b/a-brl"/>
</dbReference>
<dbReference type="GO" id="GO:0005975">
    <property type="term" value="P:carbohydrate metabolic process"/>
    <property type="evidence" value="ECO:0007669"/>
    <property type="project" value="InterPro"/>
</dbReference>
<organism evidence="2">
    <name type="scientific">anaerobic digester metagenome</name>
    <dbReference type="NCBI Taxonomy" id="1263854"/>
    <lineage>
        <taxon>unclassified sequences</taxon>
        <taxon>metagenomes</taxon>
        <taxon>ecological metagenomes</taxon>
    </lineage>
</organism>
<dbReference type="InterPro" id="IPR002509">
    <property type="entry name" value="NODB_dom"/>
</dbReference>
<dbReference type="Gene3D" id="3.20.20.370">
    <property type="entry name" value="Glycoside hydrolase/deacetylase"/>
    <property type="match status" value="1"/>
</dbReference>
<dbReference type="AlphaFoldDB" id="A0A485M8S4"/>
<evidence type="ECO:0000259" key="1">
    <source>
        <dbReference type="PROSITE" id="PS51677"/>
    </source>
</evidence>
<gene>
    <name evidence="2" type="primary">pgdA</name>
    <name evidence="2" type="ORF">SCFA_960004</name>
</gene>
<protein>
    <submittedName>
        <fullName evidence="2">Peptidoglycan deacetylase</fullName>
        <ecNumber evidence="2">3.5.1.-</ecNumber>
    </submittedName>
</protein>
<accession>A0A485M8S4</accession>
<feature type="domain" description="NodB homology" evidence="1">
    <location>
        <begin position="24"/>
        <end position="218"/>
    </location>
</feature>
<dbReference type="SUPFAM" id="SSF88713">
    <property type="entry name" value="Glycoside hydrolase/deacetylase"/>
    <property type="match status" value="1"/>
</dbReference>
<dbReference type="Pfam" id="PF01522">
    <property type="entry name" value="Polysacc_deac_1"/>
    <property type="match status" value="1"/>
</dbReference>
<dbReference type="PROSITE" id="PS51677">
    <property type="entry name" value="NODB"/>
    <property type="match status" value="1"/>
</dbReference>
<dbReference type="PANTHER" id="PTHR47561">
    <property type="entry name" value="POLYSACCHARIDE DEACETYLASE FAMILY PROTEIN (AFU_ORTHOLOGUE AFUA_6G05030)"/>
    <property type="match status" value="1"/>
</dbReference>
<proteinExistence type="predicted"/>
<dbReference type="NCBIfam" id="TIGR03006">
    <property type="entry name" value="pepcterm_polyde"/>
    <property type="match status" value="1"/>
</dbReference>
<dbReference type="InterPro" id="IPR022560">
    <property type="entry name" value="DUF3473"/>
</dbReference>